<gene>
    <name evidence="1" type="ORF">ACH5RR_003311</name>
</gene>
<proteinExistence type="predicted"/>
<dbReference type="Proteomes" id="UP001630127">
    <property type="component" value="Unassembled WGS sequence"/>
</dbReference>
<evidence type="ECO:0000313" key="1">
    <source>
        <dbReference type="EMBL" id="KAL3534850.1"/>
    </source>
</evidence>
<keyword evidence="2" id="KW-1185">Reference proteome</keyword>
<sequence length="190" mass="20661">MEIIHNRMVQYVLLRKVWNGKPINYHAVGGVSTSMVLSRPRDCPAMEGQGVLYIGNNLFFPFDARFAVVTSFFSSPSSSALVGLGFFVKFTILEEGVGKAEQQWLAVLSLAIMKSTQLLLCMPLTRRSPKLLNSIIIAAAVEVAATGAKEKDLAIVEGYAVIFDGTSKVFLEIACVSHEMTAFASILALL</sequence>
<reference evidence="1 2" key="1">
    <citation type="submission" date="2024-11" db="EMBL/GenBank/DDBJ databases">
        <title>A near-complete genome assembly of Cinchona calisaya.</title>
        <authorList>
            <person name="Lian D.C."/>
            <person name="Zhao X.W."/>
            <person name="Wei L."/>
        </authorList>
    </citation>
    <scope>NUCLEOTIDE SEQUENCE [LARGE SCALE GENOMIC DNA]</scope>
    <source>
        <tissue evidence="1">Nenye</tissue>
    </source>
</reference>
<name>A0ABD3AUF3_9GENT</name>
<accession>A0ABD3AUF3</accession>
<organism evidence="1 2">
    <name type="scientific">Cinchona calisaya</name>
    <dbReference type="NCBI Taxonomy" id="153742"/>
    <lineage>
        <taxon>Eukaryota</taxon>
        <taxon>Viridiplantae</taxon>
        <taxon>Streptophyta</taxon>
        <taxon>Embryophyta</taxon>
        <taxon>Tracheophyta</taxon>
        <taxon>Spermatophyta</taxon>
        <taxon>Magnoliopsida</taxon>
        <taxon>eudicotyledons</taxon>
        <taxon>Gunneridae</taxon>
        <taxon>Pentapetalae</taxon>
        <taxon>asterids</taxon>
        <taxon>lamiids</taxon>
        <taxon>Gentianales</taxon>
        <taxon>Rubiaceae</taxon>
        <taxon>Cinchonoideae</taxon>
        <taxon>Cinchoneae</taxon>
        <taxon>Cinchona</taxon>
    </lineage>
</organism>
<comment type="caution">
    <text evidence="1">The sequence shown here is derived from an EMBL/GenBank/DDBJ whole genome shotgun (WGS) entry which is preliminary data.</text>
</comment>
<evidence type="ECO:0000313" key="2">
    <source>
        <dbReference type="Proteomes" id="UP001630127"/>
    </source>
</evidence>
<protein>
    <submittedName>
        <fullName evidence="1">Uncharacterized protein</fullName>
    </submittedName>
</protein>
<dbReference type="AlphaFoldDB" id="A0ABD3AUF3"/>
<dbReference type="EMBL" id="JBJUIK010000002">
    <property type="protein sequence ID" value="KAL3534850.1"/>
    <property type="molecule type" value="Genomic_DNA"/>
</dbReference>